<keyword evidence="12" id="KW-1185">Reference proteome</keyword>
<dbReference type="SMART" id="SM00091">
    <property type="entry name" value="PAS"/>
    <property type="match status" value="1"/>
</dbReference>
<dbReference type="PROSITE" id="PS50113">
    <property type="entry name" value="PAC"/>
    <property type="match status" value="1"/>
</dbReference>
<evidence type="ECO:0000259" key="10">
    <source>
        <dbReference type="PROSITE" id="PS50113"/>
    </source>
</evidence>
<dbReference type="InterPro" id="IPR025662">
    <property type="entry name" value="Sigma_54_int_dom_ATP-bd_1"/>
</dbReference>
<dbReference type="PROSITE" id="PS00688">
    <property type="entry name" value="SIGMA54_INTERACT_3"/>
    <property type="match status" value="1"/>
</dbReference>
<dbReference type="SUPFAM" id="SSF46689">
    <property type="entry name" value="Homeodomain-like"/>
    <property type="match status" value="1"/>
</dbReference>
<dbReference type="CDD" id="cd00009">
    <property type="entry name" value="AAA"/>
    <property type="match status" value="1"/>
</dbReference>
<feature type="domain" description="PAC" evidence="10">
    <location>
        <begin position="76"/>
        <end position="129"/>
    </location>
</feature>
<evidence type="ECO:0000256" key="7">
    <source>
        <dbReference type="ARBA" id="ARBA00029500"/>
    </source>
</evidence>
<dbReference type="Gene3D" id="1.10.8.60">
    <property type="match status" value="1"/>
</dbReference>
<dbReference type="InterPro" id="IPR003593">
    <property type="entry name" value="AAA+_ATPase"/>
</dbReference>
<evidence type="ECO:0000259" key="9">
    <source>
        <dbReference type="PROSITE" id="PS50045"/>
    </source>
</evidence>
<dbReference type="PANTHER" id="PTHR32071:SF57">
    <property type="entry name" value="C4-DICARBOXYLATE TRANSPORT TRANSCRIPTIONAL REGULATORY PROTEIN DCTD"/>
    <property type="match status" value="1"/>
</dbReference>
<keyword evidence="8" id="KW-0175">Coiled coil</keyword>
<dbReference type="InterPro" id="IPR035965">
    <property type="entry name" value="PAS-like_dom_sf"/>
</dbReference>
<dbReference type="Pfam" id="PF18024">
    <property type="entry name" value="HTH_50"/>
    <property type="match status" value="1"/>
</dbReference>
<keyword evidence="5" id="KW-0238">DNA-binding</keyword>
<dbReference type="InterPro" id="IPR058031">
    <property type="entry name" value="AAA_lid_NorR"/>
</dbReference>
<feature type="coiled-coil region" evidence="8">
    <location>
        <begin position="120"/>
        <end position="147"/>
    </location>
</feature>
<evidence type="ECO:0000256" key="5">
    <source>
        <dbReference type="ARBA" id="ARBA00023125"/>
    </source>
</evidence>
<dbReference type="InterPro" id="IPR000700">
    <property type="entry name" value="PAS-assoc_C"/>
</dbReference>
<accession>A0ABS2R565</accession>
<evidence type="ECO:0000256" key="3">
    <source>
        <dbReference type="ARBA" id="ARBA00022840"/>
    </source>
</evidence>
<dbReference type="InterPro" id="IPR025943">
    <property type="entry name" value="Sigma_54_int_dom_ATP-bd_2"/>
</dbReference>
<evidence type="ECO:0000256" key="8">
    <source>
        <dbReference type="SAM" id="Coils"/>
    </source>
</evidence>
<dbReference type="Pfam" id="PF25601">
    <property type="entry name" value="AAA_lid_14"/>
    <property type="match status" value="1"/>
</dbReference>
<dbReference type="EMBL" id="JAFBFH010000006">
    <property type="protein sequence ID" value="MBM7714319.1"/>
    <property type="molecule type" value="Genomic_DNA"/>
</dbReference>
<keyword evidence="4" id="KW-0805">Transcription regulation</keyword>
<dbReference type="Gene3D" id="3.30.450.20">
    <property type="entry name" value="PAS domain"/>
    <property type="match status" value="1"/>
</dbReference>
<dbReference type="InterPro" id="IPR027417">
    <property type="entry name" value="P-loop_NTPase"/>
</dbReference>
<dbReference type="SUPFAM" id="SSF55785">
    <property type="entry name" value="PYP-like sensor domain (PAS domain)"/>
    <property type="match status" value="1"/>
</dbReference>
<evidence type="ECO:0000256" key="4">
    <source>
        <dbReference type="ARBA" id="ARBA00023015"/>
    </source>
</evidence>
<reference evidence="11 12" key="1">
    <citation type="submission" date="2021-01" db="EMBL/GenBank/DDBJ databases">
        <title>Genomic Encyclopedia of Type Strains, Phase IV (KMG-IV): sequencing the most valuable type-strain genomes for metagenomic binning, comparative biology and taxonomic classification.</title>
        <authorList>
            <person name="Goeker M."/>
        </authorList>
    </citation>
    <scope>NUCLEOTIDE SEQUENCE [LARGE SCALE GENOMIC DNA]</scope>
    <source>
        <strain evidence="11 12">DSM 105453</strain>
    </source>
</reference>
<evidence type="ECO:0000313" key="11">
    <source>
        <dbReference type="EMBL" id="MBM7714319.1"/>
    </source>
</evidence>
<dbReference type="PROSITE" id="PS00676">
    <property type="entry name" value="SIGMA54_INTERACT_2"/>
    <property type="match status" value="1"/>
</dbReference>
<dbReference type="PROSITE" id="PS00675">
    <property type="entry name" value="SIGMA54_INTERACT_1"/>
    <property type="match status" value="1"/>
</dbReference>
<protein>
    <recommendedName>
        <fullName evidence="7">HTH-type transcriptional regulatory protein TyrR</fullName>
    </recommendedName>
</protein>
<evidence type="ECO:0000256" key="1">
    <source>
        <dbReference type="ARBA" id="ARBA00022741"/>
    </source>
</evidence>
<keyword evidence="1" id="KW-0547">Nucleotide-binding</keyword>
<dbReference type="Gene3D" id="3.40.50.300">
    <property type="entry name" value="P-loop containing nucleotide triphosphate hydrolases"/>
    <property type="match status" value="1"/>
</dbReference>
<evidence type="ECO:0000313" key="12">
    <source>
        <dbReference type="Proteomes" id="UP000823485"/>
    </source>
</evidence>
<dbReference type="InterPro" id="IPR009057">
    <property type="entry name" value="Homeodomain-like_sf"/>
</dbReference>
<dbReference type="PROSITE" id="PS50045">
    <property type="entry name" value="SIGMA54_INTERACT_4"/>
    <property type="match status" value="1"/>
</dbReference>
<dbReference type="InterPro" id="IPR002078">
    <property type="entry name" value="Sigma_54_int"/>
</dbReference>
<dbReference type="Pfam" id="PF00158">
    <property type="entry name" value="Sigma54_activat"/>
    <property type="match status" value="1"/>
</dbReference>
<dbReference type="Proteomes" id="UP000823485">
    <property type="component" value="Unassembled WGS sequence"/>
</dbReference>
<dbReference type="InterPro" id="IPR025944">
    <property type="entry name" value="Sigma_54_int_dom_CS"/>
</dbReference>
<proteinExistence type="predicted"/>
<dbReference type="Gene3D" id="1.10.10.60">
    <property type="entry name" value="Homeodomain-like"/>
    <property type="match status" value="1"/>
</dbReference>
<dbReference type="SMART" id="SM00382">
    <property type="entry name" value="AAA"/>
    <property type="match status" value="1"/>
</dbReference>
<evidence type="ECO:0000256" key="2">
    <source>
        <dbReference type="ARBA" id="ARBA00022797"/>
    </source>
</evidence>
<organism evidence="11 12">
    <name type="scientific">Siminovitchia thermophila</name>
    <dbReference type="NCBI Taxonomy" id="1245522"/>
    <lineage>
        <taxon>Bacteria</taxon>
        <taxon>Bacillati</taxon>
        <taxon>Bacillota</taxon>
        <taxon>Bacilli</taxon>
        <taxon>Bacillales</taxon>
        <taxon>Bacillaceae</taxon>
        <taxon>Siminovitchia</taxon>
    </lineage>
</organism>
<keyword evidence="2" id="KW-0058">Aromatic hydrocarbons catabolism</keyword>
<dbReference type="SUPFAM" id="SSF52540">
    <property type="entry name" value="P-loop containing nucleoside triphosphate hydrolases"/>
    <property type="match status" value="1"/>
</dbReference>
<dbReference type="CDD" id="cd00130">
    <property type="entry name" value="PAS"/>
    <property type="match status" value="1"/>
</dbReference>
<keyword evidence="6" id="KW-0804">Transcription</keyword>
<dbReference type="InterPro" id="IPR000014">
    <property type="entry name" value="PAS"/>
</dbReference>
<keyword evidence="3" id="KW-0067">ATP-binding</keyword>
<dbReference type="InterPro" id="IPR030828">
    <property type="entry name" value="HTH_TyrR"/>
</dbReference>
<comment type="caution">
    <text evidence="11">The sequence shown here is derived from an EMBL/GenBank/DDBJ whole genome shotgun (WGS) entry which is preliminary data.</text>
</comment>
<gene>
    <name evidence="11" type="ORF">JOC94_001291</name>
</gene>
<dbReference type="PANTHER" id="PTHR32071">
    <property type="entry name" value="TRANSCRIPTIONAL REGULATORY PROTEIN"/>
    <property type="match status" value="1"/>
</dbReference>
<sequence length="471" mass="53224">MNKVQELLKHPYFTKILNAFSDGVLISDGEGQVLWLNTACANFSNKPKSFFIGKSVYLLEELGIFKPSVTKMVIEKQALVSTVQTSEGKDLRFIVTGYPITDEDGKIDCIIAQTKDITEIVHTTNELEETQALLKRYSQEIAKIHYEKNLAGSHFFISHSPIYQAMLNTVDKIAPTDSTVLLSGETGVGKNVIARRIHELSERESEPFIEINCGAIPESLIESELFGYAKGAFTGANKGGKAGLIKLADKGTLFFDEIGELPIHLQAKLLQFLQEKKFLPVGATAYHSANVRIIAATNLELVEEVKKGNFRSDLFYRLNVLPIRVPSLREREEDIAGLLQFHLDKYNKKHKRSYRLTSEAVANLQTYEWPGNIRELENLMERLVIISSGDYIQLEDLPLHMKKEEEPSFHLAHYGEGDSLTDILESVEKDIIGKAYAKFKTTRKTAEQLGITQSLLMRRLKKYNIKLQRDN</sequence>
<feature type="domain" description="Sigma-54 factor interaction" evidence="9">
    <location>
        <begin position="156"/>
        <end position="385"/>
    </location>
</feature>
<evidence type="ECO:0000256" key="6">
    <source>
        <dbReference type="ARBA" id="ARBA00023163"/>
    </source>
</evidence>
<name>A0ABS2R565_9BACI</name>